<dbReference type="GO" id="GO:0032259">
    <property type="term" value="P:methylation"/>
    <property type="evidence" value="ECO:0007669"/>
    <property type="project" value="UniProtKB-KW"/>
</dbReference>
<dbReference type="EMBL" id="HE663493">
    <property type="protein sequence ID" value="CCG06703.1"/>
    <property type="molecule type" value="Genomic_DNA"/>
</dbReference>
<name>H6SIS6_PARPM</name>
<keyword evidence="1 5" id="KW-0489">Methyltransferase</keyword>
<dbReference type="OrthoDB" id="9800596at2"/>
<evidence type="ECO:0000256" key="2">
    <source>
        <dbReference type="ARBA" id="ARBA00022679"/>
    </source>
</evidence>
<reference evidence="5 6" key="1">
    <citation type="submission" date="2012-02" db="EMBL/GenBank/DDBJ databases">
        <title>Shotgun genome sequence of Phaeospirillum photometricum DSM 122.</title>
        <authorList>
            <person name="Duquesne K."/>
            <person name="Sturgis J."/>
        </authorList>
    </citation>
    <scope>NUCLEOTIDE SEQUENCE [LARGE SCALE GENOMIC DNA]</scope>
    <source>
        <strain evidence="6">DSM122</strain>
    </source>
</reference>
<dbReference type="RefSeq" id="WP_014413343.1">
    <property type="nucleotide sequence ID" value="NC_017059.1"/>
</dbReference>
<evidence type="ECO:0000313" key="6">
    <source>
        <dbReference type="Proteomes" id="UP000033220"/>
    </source>
</evidence>
<dbReference type="HOGENOM" id="CLU_018702_2_1_5"/>
<evidence type="ECO:0000313" key="5">
    <source>
        <dbReference type="EMBL" id="CCG06703.1"/>
    </source>
</evidence>
<evidence type="ECO:0000256" key="4">
    <source>
        <dbReference type="PROSITE-ProRule" id="PRU00489"/>
    </source>
</evidence>
<accession>H6SIS6</accession>
<dbReference type="InterPro" id="IPR002052">
    <property type="entry name" value="DNA_methylase_N6_adenine_CS"/>
</dbReference>
<evidence type="ECO:0000256" key="1">
    <source>
        <dbReference type="ARBA" id="ARBA00022603"/>
    </source>
</evidence>
<proteinExistence type="inferred from homology"/>
<dbReference type="SUPFAM" id="SSF53335">
    <property type="entry name" value="S-adenosyl-L-methionine-dependent methyltransferases"/>
    <property type="match status" value="1"/>
</dbReference>
<keyword evidence="6" id="KW-1185">Reference proteome</keyword>
<dbReference type="KEGG" id="rpm:RSPPHO_00077"/>
<dbReference type="STRING" id="1150469.RSPPHO_00077"/>
<gene>
    <name evidence="5" type="ORF">RSPPHO_00077</name>
</gene>
<dbReference type="PANTHER" id="PTHR12829">
    <property type="entry name" value="N6-ADENOSINE-METHYLTRANSFERASE"/>
    <property type="match status" value="1"/>
</dbReference>
<dbReference type="InterPro" id="IPR007757">
    <property type="entry name" value="MT-A70-like"/>
</dbReference>
<protein>
    <submittedName>
        <fullName evidence="5">Adenosine methyltransferase, putative</fullName>
    </submittedName>
</protein>
<dbReference type="Pfam" id="PF05063">
    <property type="entry name" value="MT-A70"/>
    <property type="match status" value="1"/>
</dbReference>
<evidence type="ECO:0000256" key="3">
    <source>
        <dbReference type="ARBA" id="ARBA00022691"/>
    </source>
</evidence>
<dbReference type="GO" id="GO:0008168">
    <property type="term" value="F:methyltransferase activity"/>
    <property type="evidence" value="ECO:0007669"/>
    <property type="project" value="UniProtKB-KW"/>
</dbReference>
<dbReference type="PROSITE" id="PS00092">
    <property type="entry name" value="N6_MTASE"/>
    <property type="match status" value="1"/>
</dbReference>
<dbReference type="AlphaFoldDB" id="H6SIS6"/>
<dbReference type="Proteomes" id="UP000033220">
    <property type="component" value="Chromosome DSM 122"/>
</dbReference>
<comment type="similarity">
    <text evidence="4">Belongs to the MT-A70-like family.</text>
</comment>
<dbReference type="eggNOG" id="COG4725">
    <property type="taxonomic scope" value="Bacteria"/>
</dbReference>
<sequence>MMARPWTNAAALAVYRGSGLAGLREAGAIHTPDPTILAAWLALVPEGGFDVAVIDPPWHFDTHTPAGQNKSPSKHYKTMRADEILSLPVPQILARNAVVYLWTTEPHAELADACLVAWGLARKSARVWVKEGRLGPGYWARGQHERLVEAVQDPELLVIGARGIKVCPPPGARPGSLIRGPVREHSRKPDQAILDILKAHPGKGIFEAFARTPVPGVVGWGDEYGRFPTLEVAQ</sequence>
<dbReference type="GO" id="GO:0003676">
    <property type="term" value="F:nucleic acid binding"/>
    <property type="evidence" value="ECO:0007669"/>
    <property type="project" value="InterPro"/>
</dbReference>
<dbReference type="PATRIC" id="fig|1150469.3.peg.116"/>
<dbReference type="PANTHER" id="PTHR12829:SF7">
    <property type="entry name" value="N6-ADENOSINE-METHYLTRANSFERASE CATALYTIC SUBUNIT"/>
    <property type="match status" value="1"/>
</dbReference>
<organism evidence="5 6">
    <name type="scientific">Pararhodospirillum photometricum DSM 122</name>
    <dbReference type="NCBI Taxonomy" id="1150469"/>
    <lineage>
        <taxon>Bacteria</taxon>
        <taxon>Pseudomonadati</taxon>
        <taxon>Pseudomonadota</taxon>
        <taxon>Alphaproteobacteria</taxon>
        <taxon>Rhodospirillales</taxon>
        <taxon>Rhodospirillaceae</taxon>
        <taxon>Pararhodospirillum</taxon>
    </lineage>
</organism>
<dbReference type="PROSITE" id="PS51143">
    <property type="entry name" value="MT_A70"/>
    <property type="match status" value="1"/>
</dbReference>
<keyword evidence="2 5" id="KW-0808">Transferase</keyword>
<keyword evidence="3" id="KW-0949">S-adenosyl-L-methionine</keyword>
<dbReference type="InterPro" id="IPR029063">
    <property type="entry name" value="SAM-dependent_MTases_sf"/>
</dbReference>